<organism evidence="3 4">
    <name type="scientific">Guyanagaster necrorhizus</name>
    <dbReference type="NCBI Taxonomy" id="856835"/>
    <lineage>
        <taxon>Eukaryota</taxon>
        <taxon>Fungi</taxon>
        <taxon>Dikarya</taxon>
        <taxon>Basidiomycota</taxon>
        <taxon>Agaricomycotina</taxon>
        <taxon>Agaricomycetes</taxon>
        <taxon>Agaricomycetidae</taxon>
        <taxon>Agaricales</taxon>
        <taxon>Marasmiineae</taxon>
        <taxon>Physalacriaceae</taxon>
        <taxon>Guyanagaster</taxon>
    </lineage>
</organism>
<dbReference type="OrthoDB" id="3221808at2759"/>
<evidence type="ECO:0000259" key="2">
    <source>
        <dbReference type="Pfam" id="PF20153"/>
    </source>
</evidence>
<keyword evidence="1" id="KW-0812">Transmembrane</keyword>
<keyword evidence="4" id="KW-1185">Reference proteome</keyword>
<dbReference type="Pfam" id="PF20153">
    <property type="entry name" value="DUF6535"/>
    <property type="match status" value="1"/>
</dbReference>
<dbReference type="AlphaFoldDB" id="A0A9P7W4U3"/>
<sequence length="125" mass="14534">MDAILIFLVFFSASMTTFIIESYRSLLPNTDDKAYSYSFAFPISRSPCPTGHTLPVDQTFSMRNSRQRHLPWCVILCSFLALGSVSSVPYRRRWSNNGLEITSRRRRTVPHHKDAREYPHFCIKD</sequence>
<evidence type="ECO:0000256" key="1">
    <source>
        <dbReference type="SAM" id="Phobius"/>
    </source>
</evidence>
<keyword evidence="1" id="KW-1133">Transmembrane helix</keyword>
<reference evidence="3" key="1">
    <citation type="submission" date="2020-11" db="EMBL/GenBank/DDBJ databases">
        <title>Adaptations for nitrogen fixation in a non-lichenized fungal sporocarp promotes dispersal by wood-feeding termites.</title>
        <authorList>
            <consortium name="DOE Joint Genome Institute"/>
            <person name="Koch R.A."/>
            <person name="Yoon G."/>
            <person name="Arayal U."/>
            <person name="Lail K."/>
            <person name="Amirebrahimi M."/>
            <person name="Labutti K."/>
            <person name="Lipzen A."/>
            <person name="Riley R."/>
            <person name="Barry K."/>
            <person name="Henrissat B."/>
            <person name="Grigoriev I.V."/>
            <person name="Herr J.R."/>
            <person name="Aime M.C."/>
        </authorList>
    </citation>
    <scope>NUCLEOTIDE SEQUENCE</scope>
    <source>
        <strain evidence="3">MCA 3950</strain>
    </source>
</reference>
<keyword evidence="1" id="KW-0472">Membrane</keyword>
<dbReference type="EMBL" id="MU250524">
    <property type="protein sequence ID" value="KAG7452144.1"/>
    <property type="molecule type" value="Genomic_DNA"/>
</dbReference>
<evidence type="ECO:0000313" key="4">
    <source>
        <dbReference type="Proteomes" id="UP000812287"/>
    </source>
</evidence>
<dbReference type="RefSeq" id="XP_043045644.1">
    <property type="nucleotide sequence ID" value="XM_043178740.1"/>
</dbReference>
<accession>A0A9P7W4U3</accession>
<feature type="domain" description="DUF6535" evidence="2">
    <location>
        <begin position="1"/>
        <end position="82"/>
    </location>
</feature>
<evidence type="ECO:0000313" key="3">
    <source>
        <dbReference type="EMBL" id="KAG7452144.1"/>
    </source>
</evidence>
<proteinExistence type="predicted"/>
<protein>
    <recommendedName>
        <fullName evidence="2">DUF6535 domain-containing protein</fullName>
    </recommendedName>
</protein>
<name>A0A9P7W4U3_9AGAR</name>
<comment type="caution">
    <text evidence="3">The sequence shown here is derived from an EMBL/GenBank/DDBJ whole genome shotgun (WGS) entry which is preliminary data.</text>
</comment>
<gene>
    <name evidence="3" type="ORF">BT62DRAFT_1071317</name>
</gene>
<dbReference type="Proteomes" id="UP000812287">
    <property type="component" value="Unassembled WGS sequence"/>
</dbReference>
<dbReference type="InterPro" id="IPR045338">
    <property type="entry name" value="DUF6535"/>
</dbReference>
<feature type="transmembrane region" description="Helical" evidence="1">
    <location>
        <begin position="69"/>
        <end position="90"/>
    </location>
</feature>
<dbReference type="GeneID" id="66101034"/>